<organism evidence="1 2">
    <name type="scientific">Leptidea sinapis</name>
    <dbReference type="NCBI Taxonomy" id="189913"/>
    <lineage>
        <taxon>Eukaryota</taxon>
        <taxon>Metazoa</taxon>
        <taxon>Ecdysozoa</taxon>
        <taxon>Arthropoda</taxon>
        <taxon>Hexapoda</taxon>
        <taxon>Insecta</taxon>
        <taxon>Pterygota</taxon>
        <taxon>Neoptera</taxon>
        <taxon>Endopterygota</taxon>
        <taxon>Lepidoptera</taxon>
        <taxon>Glossata</taxon>
        <taxon>Ditrysia</taxon>
        <taxon>Papilionoidea</taxon>
        <taxon>Pieridae</taxon>
        <taxon>Dismorphiinae</taxon>
        <taxon>Leptidea</taxon>
    </lineage>
</organism>
<evidence type="ECO:0000313" key="2">
    <source>
        <dbReference type="Proteomes" id="UP000324832"/>
    </source>
</evidence>
<accession>A0A5E4PLK9</accession>
<proteinExistence type="predicted"/>
<dbReference type="Proteomes" id="UP000324832">
    <property type="component" value="Unassembled WGS sequence"/>
</dbReference>
<reference evidence="1 2" key="1">
    <citation type="submission" date="2017-07" db="EMBL/GenBank/DDBJ databases">
        <authorList>
            <person name="Talla V."/>
            <person name="Backstrom N."/>
        </authorList>
    </citation>
    <scope>NUCLEOTIDE SEQUENCE [LARGE SCALE GENOMIC DNA]</scope>
</reference>
<name>A0A5E4PLK9_9NEOP</name>
<dbReference type="OrthoDB" id="6908059at2759"/>
<keyword evidence="2" id="KW-1185">Reference proteome</keyword>
<sequence>MDSSWTNKTAIYRDLAVAQGRTPIDIEDPIACDEKPPREVIEEETEEEFFGVDGNYEYSDGPDIQTIQYLLKEVETNDEDCEIQALENTMSNVEPKIEENDHQYVPAKPELSKSQNKKPVTKILRNRNAAMASLIETYGEDSRCIENIEPDDETNINIDNAVKHKIIDSSDEVNKGLVLSMEGMFRKKPQLSQVSSVSEKVVQSKPESGNGVSEYFVPSKTANDYYEKFVERNNTPIEENSIWSIAQRKMLEIEEKRKKEKESAVTNMSLLKTVGSDAKGLEELFLAQHRHETCETCIVCEVLCEPSSTK</sequence>
<dbReference type="AlphaFoldDB" id="A0A5E4PLK9"/>
<evidence type="ECO:0000313" key="1">
    <source>
        <dbReference type="EMBL" id="VVC86608.1"/>
    </source>
</evidence>
<gene>
    <name evidence="1" type="ORF">LSINAPIS_LOCUS397</name>
</gene>
<dbReference type="EMBL" id="FZQP02000004">
    <property type="protein sequence ID" value="VVC86608.1"/>
    <property type="molecule type" value="Genomic_DNA"/>
</dbReference>
<protein>
    <submittedName>
        <fullName evidence="1">Uncharacterized protein</fullName>
    </submittedName>
</protein>